<name>A0ABQ3K4Y4_9DEIO</name>
<reference evidence="2" key="1">
    <citation type="journal article" date="2019" name="Int. J. Syst. Evol. Microbiol.">
        <title>The Global Catalogue of Microorganisms (GCM) 10K type strain sequencing project: providing services to taxonomists for standard genome sequencing and annotation.</title>
        <authorList>
            <consortium name="The Broad Institute Genomics Platform"/>
            <consortium name="The Broad Institute Genome Sequencing Center for Infectious Disease"/>
            <person name="Wu L."/>
            <person name="Ma J."/>
        </authorList>
    </citation>
    <scope>NUCLEOTIDE SEQUENCE [LARGE SCALE GENOMIC DNA]</scope>
    <source>
        <strain evidence="2">CGMCC 1.18439</strain>
    </source>
</reference>
<protein>
    <recommendedName>
        <fullName evidence="3">Lipoprotein</fullName>
    </recommendedName>
</protein>
<comment type="caution">
    <text evidence="1">The sequence shown here is derived from an EMBL/GenBank/DDBJ whole genome shotgun (WGS) entry which is preliminary data.</text>
</comment>
<evidence type="ECO:0000313" key="2">
    <source>
        <dbReference type="Proteomes" id="UP000632154"/>
    </source>
</evidence>
<keyword evidence="2" id="KW-1185">Reference proteome</keyword>
<accession>A0ABQ3K4Y4</accession>
<proteinExistence type="predicted"/>
<dbReference type="EMBL" id="BNAL01000017">
    <property type="protein sequence ID" value="GHG03581.1"/>
    <property type="molecule type" value="Genomic_DNA"/>
</dbReference>
<evidence type="ECO:0000313" key="1">
    <source>
        <dbReference type="EMBL" id="GHG03581.1"/>
    </source>
</evidence>
<dbReference type="RefSeq" id="WP_189643076.1">
    <property type="nucleotide sequence ID" value="NZ_BNAL01000017.1"/>
</dbReference>
<organism evidence="1 2">
    <name type="scientific">Deinococcus piscis</name>
    <dbReference type="NCBI Taxonomy" id="394230"/>
    <lineage>
        <taxon>Bacteria</taxon>
        <taxon>Thermotogati</taxon>
        <taxon>Deinococcota</taxon>
        <taxon>Deinococci</taxon>
        <taxon>Deinococcales</taxon>
        <taxon>Deinococcaceae</taxon>
        <taxon>Deinococcus</taxon>
    </lineage>
</organism>
<sequence length="373" mass="39068">MTDLTSYAPYARRCAFLFAAVGLGLLTGCTGTVERGAAVNLALLTGGGAALQRVDLPAASSDTPRPAAVLGDPVAVEAGVDLHPQPGGRSFMLTRRPAAEERSAALALLNTFEAPPFQACWQASAVSPGAERYFALSQCENGPQNVALYDSRGELQWWAALPLAAPPLDLTDAPPLRVAVLGEVGVVARPLLGGGSEMLRVAVRNAGDERAEASVPQRTAAVRDLATLSAAGGATVYAATDAGVFPLTTAGVPDANPLAAFGAQRYDRLWASEEAVGSAPILAAWRAESAQTGRQPLRVWDGTSTAADSAQTADFFADLRDVALADGYLYLLTSDSLYRYDAVLGVKQDNWRLENLGLRLNDARALVRTFAAE</sequence>
<gene>
    <name evidence="1" type="ORF">GCM10017783_15070</name>
</gene>
<dbReference type="Proteomes" id="UP000632154">
    <property type="component" value="Unassembled WGS sequence"/>
</dbReference>
<evidence type="ECO:0008006" key="3">
    <source>
        <dbReference type="Google" id="ProtNLM"/>
    </source>
</evidence>